<sequence length="128" mass="14396">MRLPVVFILFCLLSVSFCGRDFYSILGVPRSASKVEIKRAYRSLAKTQHPDKNKDDPLANDKFKDLNAAYEVLSDDKKREIYDRHGEEGFRGSGESGPSMDPFASFFGSFFNMGEQQKSSETPRGGDI</sequence>
<feature type="non-terminal residue" evidence="3">
    <location>
        <position position="1"/>
    </location>
</feature>
<dbReference type="CDD" id="cd06257">
    <property type="entry name" value="DnaJ"/>
    <property type="match status" value="1"/>
</dbReference>
<dbReference type="OrthoDB" id="445556at2759"/>
<dbReference type="Proteomes" id="UP000784294">
    <property type="component" value="Unassembled WGS sequence"/>
</dbReference>
<dbReference type="Gene3D" id="1.10.287.110">
    <property type="entry name" value="DnaJ domain"/>
    <property type="match status" value="1"/>
</dbReference>
<evidence type="ECO:0000256" key="1">
    <source>
        <dbReference type="SAM" id="SignalP"/>
    </source>
</evidence>
<feature type="chain" id="PRO_5018706309" description="J domain-containing protein" evidence="1">
    <location>
        <begin position="19"/>
        <end position="128"/>
    </location>
</feature>
<dbReference type="SUPFAM" id="SSF46565">
    <property type="entry name" value="Chaperone J-domain"/>
    <property type="match status" value="1"/>
</dbReference>
<dbReference type="GO" id="GO:0005783">
    <property type="term" value="C:endoplasmic reticulum"/>
    <property type="evidence" value="ECO:0007669"/>
    <property type="project" value="TreeGrafter"/>
</dbReference>
<dbReference type="PRINTS" id="PR00625">
    <property type="entry name" value="JDOMAIN"/>
</dbReference>
<dbReference type="PROSITE" id="PS00636">
    <property type="entry name" value="DNAJ_1"/>
    <property type="match status" value="1"/>
</dbReference>
<keyword evidence="4" id="KW-1185">Reference proteome</keyword>
<feature type="signal peptide" evidence="1">
    <location>
        <begin position="1"/>
        <end position="18"/>
    </location>
</feature>
<evidence type="ECO:0000313" key="4">
    <source>
        <dbReference type="Proteomes" id="UP000784294"/>
    </source>
</evidence>
<protein>
    <recommendedName>
        <fullName evidence="2">J domain-containing protein</fullName>
    </recommendedName>
</protein>
<dbReference type="SMART" id="SM00271">
    <property type="entry name" value="DnaJ"/>
    <property type="match status" value="1"/>
</dbReference>
<dbReference type="PROSITE" id="PS50076">
    <property type="entry name" value="DNAJ_2"/>
    <property type="match status" value="1"/>
</dbReference>
<accession>A0A3S5ALC8</accession>
<name>A0A3S5ALC8_9PLAT</name>
<dbReference type="GO" id="GO:0051082">
    <property type="term" value="F:unfolded protein binding"/>
    <property type="evidence" value="ECO:0007669"/>
    <property type="project" value="TreeGrafter"/>
</dbReference>
<dbReference type="Pfam" id="PF00226">
    <property type="entry name" value="DnaJ"/>
    <property type="match status" value="1"/>
</dbReference>
<dbReference type="AlphaFoldDB" id="A0A3S5ALC8"/>
<gene>
    <name evidence="3" type="ORF">PXEA_LOCUS20122</name>
</gene>
<dbReference type="InterPro" id="IPR036869">
    <property type="entry name" value="J_dom_sf"/>
</dbReference>
<reference evidence="3" key="1">
    <citation type="submission" date="2018-11" db="EMBL/GenBank/DDBJ databases">
        <authorList>
            <consortium name="Pathogen Informatics"/>
        </authorList>
    </citation>
    <scope>NUCLEOTIDE SEQUENCE</scope>
</reference>
<dbReference type="InterPro" id="IPR001623">
    <property type="entry name" value="DnaJ_domain"/>
</dbReference>
<dbReference type="EMBL" id="CAAALY010081955">
    <property type="protein sequence ID" value="VEL26682.1"/>
    <property type="molecule type" value="Genomic_DNA"/>
</dbReference>
<dbReference type="GO" id="GO:0051787">
    <property type="term" value="F:misfolded protein binding"/>
    <property type="evidence" value="ECO:0007669"/>
    <property type="project" value="TreeGrafter"/>
</dbReference>
<keyword evidence="1" id="KW-0732">Signal</keyword>
<feature type="domain" description="J" evidence="2">
    <location>
        <begin position="21"/>
        <end position="86"/>
    </location>
</feature>
<dbReference type="InterPro" id="IPR051736">
    <property type="entry name" value="DnaJ-B11-like"/>
</dbReference>
<dbReference type="PANTHER" id="PTHR44298:SF1">
    <property type="entry name" value="DNAJ HOMOLOG SUBFAMILY B MEMBER 11"/>
    <property type="match status" value="1"/>
</dbReference>
<organism evidence="3 4">
    <name type="scientific">Protopolystoma xenopodis</name>
    <dbReference type="NCBI Taxonomy" id="117903"/>
    <lineage>
        <taxon>Eukaryota</taxon>
        <taxon>Metazoa</taxon>
        <taxon>Spiralia</taxon>
        <taxon>Lophotrochozoa</taxon>
        <taxon>Platyhelminthes</taxon>
        <taxon>Monogenea</taxon>
        <taxon>Polyopisthocotylea</taxon>
        <taxon>Polystomatidea</taxon>
        <taxon>Polystomatidae</taxon>
        <taxon>Protopolystoma</taxon>
    </lineage>
</organism>
<dbReference type="PANTHER" id="PTHR44298">
    <property type="entry name" value="DNAJ HOMOLOG SUBFAMILY B MEMBER 11"/>
    <property type="match status" value="1"/>
</dbReference>
<evidence type="ECO:0000313" key="3">
    <source>
        <dbReference type="EMBL" id="VEL26682.1"/>
    </source>
</evidence>
<proteinExistence type="predicted"/>
<evidence type="ECO:0000259" key="2">
    <source>
        <dbReference type="PROSITE" id="PS50076"/>
    </source>
</evidence>
<dbReference type="InterPro" id="IPR018253">
    <property type="entry name" value="DnaJ_domain_CS"/>
</dbReference>
<comment type="caution">
    <text evidence="3">The sequence shown here is derived from an EMBL/GenBank/DDBJ whole genome shotgun (WGS) entry which is preliminary data.</text>
</comment>
<dbReference type="GO" id="GO:0051604">
    <property type="term" value="P:protein maturation"/>
    <property type="evidence" value="ECO:0007669"/>
    <property type="project" value="TreeGrafter"/>
</dbReference>